<dbReference type="SUPFAM" id="SSF64288">
    <property type="entry name" value="Chorismate lyase-like"/>
    <property type="match status" value="1"/>
</dbReference>
<dbReference type="Gene3D" id="3.40.1410.10">
    <property type="entry name" value="Chorismate lyase-like"/>
    <property type="match status" value="1"/>
</dbReference>
<evidence type="ECO:0000256" key="1">
    <source>
        <dbReference type="ARBA" id="ARBA00023015"/>
    </source>
</evidence>
<dbReference type="OrthoDB" id="457376at2"/>
<dbReference type="PRINTS" id="PR00035">
    <property type="entry name" value="HTHGNTR"/>
</dbReference>
<dbReference type="GO" id="GO:0003700">
    <property type="term" value="F:DNA-binding transcription factor activity"/>
    <property type="evidence" value="ECO:0007669"/>
    <property type="project" value="InterPro"/>
</dbReference>
<keyword evidence="3" id="KW-0804">Transcription</keyword>
<dbReference type="RefSeq" id="WP_148970316.1">
    <property type="nucleotide sequence ID" value="NZ_CANLNA010000005.1"/>
</dbReference>
<evidence type="ECO:0000313" key="5">
    <source>
        <dbReference type="EMBL" id="TYS83800.1"/>
    </source>
</evidence>
<comment type="caution">
    <text evidence="5">The sequence shown here is derived from an EMBL/GenBank/DDBJ whole genome shotgun (WGS) entry which is preliminary data.</text>
</comment>
<dbReference type="PANTHER" id="PTHR44846:SF1">
    <property type="entry name" value="MANNOSYL-D-GLYCERATE TRANSPORT_METABOLISM SYSTEM REPRESSOR MNGR-RELATED"/>
    <property type="match status" value="1"/>
</dbReference>
<dbReference type="CDD" id="cd07377">
    <property type="entry name" value="WHTH_GntR"/>
    <property type="match status" value="1"/>
</dbReference>
<dbReference type="SUPFAM" id="SSF46785">
    <property type="entry name" value="Winged helix' DNA-binding domain"/>
    <property type="match status" value="1"/>
</dbReference>
<dbReference type="EMBL" id="VTEZ01000005">
    <property type="protein sequence ID" value="TYS83800.1"/>
    <property type="molecule type" value="Genomic_DNA"/>
</dbReference>
<dbReference type="InterPro" id="IPR050679">
    <property type="entry name" value="Bact_HTH_transcr_reg"/>
</dbReference>
<evidence type="ECO:0000313" key="6">
    <source>
        <dbReference type="Proteomes" id="UP000324269"/>
    </source>
</evidence>
<dbReference type="InterPro" id="IPR028978">
    <property type="entry name" value="Chorismate_lyase_/UTRA_dom_sf"/>
</dbReference>
<evidence type="ECO:0000256" key="2">
    <source>
        <dbReference type="ARBA" id="ARBA00023125"/>
    </source>
</evidence>
<dbReference type="InterPro" id="IPR036390">
    <property type="entry name" value="WH_DNA-bd_sf"/>
</dbReference>
<dbReference type="AlphaFoldDB" id="A0A5D4TMH8"/>
<accession>A0A5D4TMH8</accession>
<protein>
    <submittedName>
        <fullName evidence="5">GntR family transcriptional regulator</fullName>
    </submittedName>
</protein>
<dbReference type="Pfam" id="PF00392">
    <property type="entry name" value="GntR"/>
    <property type="match status" value="1"/>
</dbReference>
<dbReference type="Pfam" id="PF07702">
    <property type="entry name" value="UTRA"/>
    <property type="match status" value="1"/>
</dbReference>
<feature type="domain" description="HTH gntR-type" evidence="4">
    <location>
        <begin position="8"/>
        <end position="76"/>
    </location>
</feature>
<dbReference type="FunFam" id="1.10.10.10:FF:000079">
    <property type="entry name" value="GntR family transcriptional regulator"/>
    <property type="match status" value="1"/>
</dbReference>
<dbReference type="Gene3D" id="1.10.10.10">
    <property type="entry name" value="Winged helix-like DNA-binding domain superfamily/Winged helix DNA-binding domain"/>
    <property type="match status" value="1"/>
</dbReference>
<dbReference type="SMART" id="SM00345">
    <property type="entry name" value="HTH_GNTR"/>
    <property type="match status" value="1"/>
</dbReference>
<dbReference type="InterPro" id="IPR000524">
    <property type="entry name" value="Tscrpt_reg_HTH_GntR"/>
</dbReference>
<dbReference type="PANTHER" id="PTHR44846">
    <property type="entry name" value="MANNOSYL-D-GLYCERATE TRANSPORT/METABOLISM SYSTEM REPRESSOR MNGR-RELATED"/>
    <property type="match status" value="1"/>
</dbReference>
<organism evidence="5 6">
    <name type="scientific">Rossellomorea aquimaris</name>
    <dbReference type="NCBI Taxonomy" id="189382"/>
    <lineage>
        <taxon>Bacteria</taxon>
        <taxon>Bacillati</taxon>
        <taxon>Bacillota</taxon>
        <taxon>Bacilli</taxon>
        <taxon>Bacillales</taxon>
        <taxon>Bacillaceae</taxon>
        <taxon>Rossellomorea</taxon>
    </lineage>
</organism>
<keyword evidence="2" id="KW-0238">DNA-binding</keyword>
<dbReference type="PROSITE" id="PS50949">
    <property type="entry name" value="HTH_GNTR"/>
    <property type="match status" value="1"/>
</dbReference>
<dbReference type="InterPro" id="IPR036388">
    <property type="entry name" value="WH-like_DNA-bd_sf"/>
</dbReference>
<keyword evidence="1" id="KW-0805">Transcription regulation</keyword>
<name>A0A5D4TMH8_9BACI</name>
<dbReference type="InterPro" id="IPR011663">
    <property type="entry name" value="UTRA"/>
</dbReference>
<evidence type="ECO:0000259" key="4">
    <source>
        <dbReference type="PROSITE" id="PS50949"/>
    </source>
</evidence>
<dbReference type="GO" id="GO:0045892">
    <property type="term" value="P:negative regulation of DNA-templated transcription"/>
    <property type="evidence" value="ECO:0007669"/>
    <property type="project" value="TreeGrafter"/>
</dbReference>
<gene>
    <name evidence="5" type="ORF">FZC85_17590</name>
</gene>
<dbReference type="GO" id="GO:0003677">
    <property type="term" value="F:DNA binding"/>
    <property type="evidence" value="ECO:0007669"/>
    <property type="project" value="UniProtKB-KW"/>
</dbReference>
<evidence type="ECO:0000256" key="3">
    <source>
        <dbReference type="ARBA" id="ARBA00023163"/>
    </source>
</evidence>
<proteinExistence type="predicted"/>
<dbReference type="Proteomes" id="UP000324269">
    <property type="component" value="Unassembled WGS sequence"/>
</dbReference>
<sequence>MKETQEAKALHSHVKEEIIHMIKNKEYAPNTKLPTEAEFCEKFNVSRTTIRTALQQLTLEGYVYREQGRGTFVAEEKVSQILSSTIDNYTEQLRLQGKKPKIKVLSMNVIPAESTVEKALELKNGDPVNRLERIRYSDGLPLQYEVAYLPWYKTPGLDKDECERSLYKLLETQFEIKIKKTVETIELFLADERVAEKLEVPEGTPCFMIETTAYVEDGSVIEFSKAIFRGDKASFLVERTY</sequence>
<dbReference type="SMART" id="SM00866">
    <property type="entry name" value="UTRA"/>
    <property type="match status" value="1"/>
</dbReference>
<reference evidence="5 6" key="1">
    <citation type="submission" date="2019-08" db="EMBL/GenBank/DDBJ databases">
        <title>Bacillus genomes from the desert of Cuatro Cienegas, Coahuila.</title>
        <authorList>
            <person name="Olmedo-Alvarez G."/>
        </authorList>
    </citation>
    <scope>NUCLEOTIDE SEQUENCE [LARGE SCALE GENOMIC DNA]</scope>
    <source>
        <strain evidence="5 6">CH87b_3T</strain>
    </source>
</reference>